<dbReference type="SUPFAM" id="SSF53335">
    <property type="entry name" value="S-adenosyl-L-methionine-dependent methyltransferases"/>
    <property type="match status" value="1"/>
</dbReference>
<accession>A0A6C0LS29</accession>
<reference evidence="2" key="1">
    <citation type="journal article" date="2020" name="Nature">
        <title>Giant virus diversity and host interactions through global metagenomics.</title>
        <authorList>
            <person name="Schulz F."/>
            <person name="Roux S."/>
            <person name="Paez-Espino D."/>
            <person name="Jungbluth S."/>
            <person name="Walsh D.A."/>
            <person name="Denef V.J."/>
            <person name="McMahon K.D."/>
            <person name="Konstantinidis K.T."/>
            <person name="Eloe-Fadrosh E.A."/>
            <person name="Kyrpides N.C."/>
            <person name="Woyke T."/>
        </authorList>
    </citation>
    <scope>NUCLEOTIDE SEQUENCE</scope>
    <source>
        <strain evidence="2">GVMAG-S-1016704-121</strain>
    </source>
</reference>
<proteinExistence type="predicted"/>
<dbReference type="InterPro" id="IPR041698">
    <property type="entry name" value="Methyltransf_25"/>
</dbReference>
<dbReference type="InterPro" id="IPR029063">
    <property type="entry name" value="SAM-dependent_MTases_sf"/>
</dbReference>
<organism evidence="2">
    <name type="scientific">viral metagenome</name>
    <dbReference type="NCBI Taxonomy" id="1070528"/>
    <lineage>
        <taxon>unclassified sequences</taxon>
        <taxon>metagenomes</taxon>
        <taxon>organismal metagenomes</taxon>
    </lineage>
</organism>
<evidence type="ECO:0000259" key="1">
    <source>
        <dbReference type="Pfam" id="PF13649"/>
    </source>
</evidence>
<dbReference type="EMBL" id="MN740560">
    <property type="protein sequence ID" value="QHU33676.1"/>
    <property type="molecule type" value="Genomic_DNA"/>
</dbReference>
<dbReference type="Pfam" id="PF13649">
    <property type="entry name" value="Methyltransf_25"/>
    <property type="match status" value="1"/>
</dbReference>
<dbReference type="AlphaFoldDB" id="A0A6C0LS29"/>
<name>A0A6C0LS29_9ZZZZ</name>
<evidence type="ECO:0000313" key="2">
    <source>
        <dbReference type="EMBL" id="QHU33676.1"/>
    </source>
</evidence>
<dbReference type="Gene3D" id="3.40.50.150">
    <property type="entry name" value="Vaccinia Virus protein VP39"/>
    <property type="match status" value="1"/>
</dbReference>
<dbReference type="CDD" id="cd02440">
    <property type="entry name" value="AdoMet_MTases"/>
    <property type="match status" value="1"/>
</dbReference>
<protein>
    <recommendedName>
        <fullName evidence="1">Methyltransferase domain-containing protein</fullName>
    </recommendedName>
</protein>
<feature type="domain" description="Methyltransferase" evidence="1">
    <location>
        <begin position="75"/>
        <end position="158"/>
    </location>
</feature>
<sequence length="238" mass="27204">MFGIIIATLGIFRQPPSDGKWWYDPRIHNLGNIGSFGKFHANIAGWCTDVIDKYAYHRRNIRDEILSNVPYHARVCDMGCGVGKSTTDNILSIGIDTSDEMLAVARKNNKDKLCTFAKGNAISHGEDDEFDYSTIFFLLHEAPQEGRIAIIENAMRISERGVLIVDMHPKMRTPQSMLSGEPYVLNYMKHIREDINKCCYTNDWYIHDTYTHIDNYVMVWALRPTKKINTLPTAEAIV</sequence>